<reference evidence="1" key="1">
    <citation type="submission" date="2016-10" db="EMBL/GenBank/DDBJ databases">
        <title>Sequence of Gallionella enrichment culture.</title>
        <authorList>
            <person name="Poehlein A."/>
            <person name="Muehling M."/>
            <person name="Daniel R."/>
        </authorList>
    </citation>
    <scope>NUCLEOTIDE SEQUENCE</scope>
</reference>
<accession>A0A1J5TGM2</accession>
<organism evidence="1">
    <name type="scientific">mine drainage metagenome</name>
    <dbReference type="NCBI Taxonomy" id="410659"/>
    <lineage>
        <taxon>unclassified sequences</taxon>
        <taxon>metagenomes</taxon>
        <taxon>ecological metagenomes</taxon>
    </lineage>
</organism>
<evidence type="ECO:0000313" key="1">
    <source>
        <dbReference type="EMBL" id="OIR11174.1"/>
    </source>
</evidence>
<dbReference type="AlphaFoldDB" id="A0A1J5TGM2"/>
<comment type="caution">
    <text evidence="1">The sequence shown here is derived from an EMBL/GenBank/DDBJ whole genome shotgun (WGS) entry which is preliminary data.</text>
</comment>
<name>A0A1J5TGM2_9ZZZZ</name>
<proteinExistence type="predicted"/>
<gene>
    <name evidence="1" type="ORF">GALL_73520</name>
</gene>
<dbReference type="EMBL" id="MLJW01000021">
    <property type="protein sequence ID" value="OIR11174.1"/>
    <property type="molecule type" value="Genomic_DNA"/>
</dbReference>
<sequence>MRRHGGCLIADVTERACCFNCAHFRNSPEYLESVYRGLQTMSSGHASVRKDDGICVLHDLYLSADARCDQYICG</sequence>
<protein>
    <submittedName>
        <fullName evidence="1">Uncharacterized protein</fullName>
    </submittedName>
</protein>